<accession>A0A9P7F077</accession>
<organism evidence="1 2">
    <name type="scientific">Suillus discolor</name>
    <dbReference type="NCBI Taxonomy" id="1912936"/>
    <lineage>
        <taxon>Eukaryota</taxon>
        <taxon>Fungi</taxon>
        <taxon>Dikarya</taxon>
        <taxon>Basidiomycota</taxon>
        <taxon>Agaricomycotina</taxon>
        <taxon>Agaricomycetes</taxon>
        <taxon>Agaricomycetidae</taxon>
        <taxon>Boletales</taxon>
        <taxon>Suillineae</taxon>
        <taxon>Suillaceae</taxon>
        <taxon>Suillus</taxon>
    </lineage>
</organism>
<dbReference type="EMBL" id="JABBWM010000063">
    <property type="protein sequence ID" value="KAG2097924.1"/>
    <property type="molecule type" value="Genomic_DNA"/>
</dbReference>
<gene>
    <name evidence="1" type="ORF">F5147DRAFT_656175</name>
</gene>
<evidence type="ECO:0000313" key="2">
    <source>
        <dbReference type="Proteomes" id="UP000823399"/>
    </source>
</evidence>
<reference evidence="1" key="1">
    <citation type="journal article" date="2020" name="New Phytol.">
        <title>Comparative genomics reveals dynamic genome evolution in host specialist ectomycorrhizal fungi.</title>
        <authorList>
            <person name="Lofgren L.A."/>
            <person name="Nguyen N.H."/>
            <person name="Vilgalys R."/>
            <person name="Ruytinx J."/>
            <person name="Liao H.L."/>
            <person name="Branco S."/>
            <person name="Kuo A."/>
            <person name="LaButti K."/>
            <person name="Lipzen A."/>
            <person name="Andreopoulos W."/>
            <person name="Pangilinan J."/>
            <person name="Riley R."/>
            <person name="Hundley H."/>
            <person name="Na H."/>
            <person name="Barry K."/>
            <person name="Grigoriev I.V."/>
            <person name="Stajich J.E."/>
            <person name="Kennedy P.G."/>
        </authorList>
    </citation>
    <scope>NUCLEOTIDE SEQUENCE</scope>
    <source>
        <strain evidence="1">FC423</strain>
    </source>
</reference>
<comment type="caution">
    <text evidence="1">The sequence shown here is derived from an EMBL/GenBank/DDBJ whole genome shotgun (WGS) entry which is preliminary data.</text>
</comment>
<keyword evidence="2" id="KW-1185">Reference proteome</keyword>
<dbReference type="Proteomes" id="UP000823399">
    <property type="component" value="Unassembled WGS sequence"/>
</dbReference>
<name>A0A9P7F077_9AGAM</name>
<protein>
    <submittedName>
        <fullName evidence="1">Uncharacterized protein</fullName>
    </submittedName>
</protein>
<proteinExistence type="predicted"/>
<dbReference type="RefSeq" id="XP_041288682.1">
    <property type="nucleotide sequence ID" value="XM_041434071.1"/>
</dbReference>
<dbReference type="AlphaFoldDB" id="A0A9P7F077"/>
<evidence type="ECO:0000313" key="1">
    <source>
        <dbReference type="EMBL" id="KAG2097924.1"/>
    </source>
</evidence>
<sequence length="338" mass="35925">MCGSAQYANIRKGPTGWQHAFNMWIGPAGEVLALCTIYGSVQLVIPIDPVFWPVHTQSACGSAQSKVSGRAQQVVLGQALANPVHNSADVLSKHVLHLSLARAWELLGQNMINYRTSDQYEAKRTRRINFGYKCCTGLTSNNRMRKGTYNSIIVQICLGVGSDLSELVGAGNCQRSGFICVVSASWKPVSFTSGTSLLVVTGSDAWSGSSDGEGNLALATAAASSVSLSSTFLFLLSLTCKTAFSGFLVKAISYRWWNLAGGPAGKRLRTGRSLRARHRKDGFSSATGFERRSDCMQDGIDGRAEGVNGGTMGVVVVGTVVEIAVDVAIAGTCAEGWR</sequence>
<dbReference type="GeneID" id="64696330"/>